<proteinExistence type="predicted"/>
<evidence type="ECO:0000313" key="10">
    <source>
        <dbReference type="EMBL" id="CAH2272513.1"/>
    </source>
</evidence>
<keyword evidence="2" id="KW-1003">Cell membrane</keyword>
<keyword evidence="4" id="KW-0552">Olfaction</keyword>
<dbReference type="GO" id="GO:0004930">
    <property type="term" value="F:G protein-coupled receptor activity"/>
    <property type="evidence" value="ECO:0007669"/>
    <property type="project" value="UniProtKB-KW"/>
</dbReference>
<dbReference type="Proteomes" id="UP001295444">
    <property type="component" value="Chromosome 03"/>
</dbReference>
<protein>
    <submittedName>
        <fullName evidence="10">Olfactory receptor 11L1-like</fullName>
    </submittedName>
</protein>
<evidence type="ECO:0000256" key="6">
    <source>
        <dbReference type="ARBA" id="ARBA00023040"/>
    </source>
</evidence>
<dbReference type="EMBL" id="OW240914">
    <property type="protein sequence ID" value="CAH2272513.1"/>
    <property type="molecule type" value="Genomic_DNA"/>
</dbReference>
<keyword evidence="6" id="KW-0297">G-protein coupled receptor</keyword>
<comment type="subcellular location">
    <subcellularLocation>
        <location evidence="1">Cell membrane</location>
        <topology evidence="1">Multi-pass membrane protein</topology>
    </subcellularLocation>
</comment>
<accession>A0AAD1RII8</accession>
<dbReference type="Pfam" id="PF00001">
    <property type="entry name" value="7tm_1"/>
    <property type="match status" value="1"/>
</dbReference>
<evidence type="ECO:0000256" key="4">
    <source>
        <dbReference type="ARBA" id="ARBA00022725"/>
    </source>
</evidence>
<evidence type="ECO:0000313" key="11">
    <source>
        <dbReference type="Proteomes" id="UP001295444"/>
    </source>
</evidence>
<sequence>MYFFLSQLSLSDILITTNITPNMLQCLITGGNHISINGCLTQLGFHCISSGAECLLLTAMSYDR</sequence>
<evidence type="ECO:0000259" key="9">
    <source>
        <dbReference type="PROSITE" id="PS50262"/>
    </source>
</evidence>
<dbReference type="SUPFAM" id="SSF81321">
    <property type="entry name" value="Family A G protein-coupled receptor-like"/>
    <property type="match status" value="1"/>
</dbReference>
<keyword evidence="6" id="KW-0807">Transducer</keyword>
<gene>
    <name evidence="10" type="ORF">PECUL_23A019429</name>
</gene>
<evidence type="ECO:0000256" key="1">
    <source>
        <dbReference type="ARBA" id="ARBA00004651"/>
    </source>
</evidence>
<dbReference type="GO" id="GO:0007608">
    <property type="term" value="P:sensory perception of smell"/>
    <property type="evidence" value="ECO:0007669"/>
    <property type="project" value="UniProtKB-KW"/>
</dbReference>
<name>A0AAD1RII8_PELCU</name>
<dbReference type="InterPro" id="IPR017452">
    <property type="entry name" value="GPCR_Rhodpsn_7TM"/>
</dbReference>
<dbReference type="AlphaFoldDB" id="A0AAD1RII8"/>
<evidence type="ECO:0000256" key="8">
    <source>
        <dbReference type="ARBA" id="ARBA00023170"/>
    </source>
</evidence>
<dbReference type="InterPro" id="IPR000276">
    <property type="entry name" value="GPCR_Rhodpsn"/>
</dbReference>
<evidence type="ECO:0000256" key="3">
    <source>
        <dbReference type="ARBA" id="ARBA00022692"/>
    </source>
</evidence>
<dbReference type="Gene3D" id="1.20.1070.10">
    <property type="entry name" value="Rhodopsin 7-helix transmembrane proteins"/>
    <property type="match status" value="1"/>
</dbReference>
<evidence type="ECO:0000256" key="5">
    <source>
        <dbReference type="ARBA" id="ARBA00022989"/>
    </source>
</evidence>
<dbReference type="PANTHER" id="PTHR26452">
    <property type="entry name" value="OLFACTORY RECEPTOR"/>
    <property type="match status" value="1"/>
</dbReference>
<reference evidence="10" key="1">
    <citation type="submission" date="2022-03" db="EMBL/GenBank/DDBJ databases">
        <authorList>
            <person name="Alioto T."/>
            <person name="Alioto T."/>
            <person name="Gomez Garrido J."/>
        </authorList>
    </citation>
    <scope>NUCLEOTIDE SEQUENCE</scope>
</reference>
<keyword evidence="7" id="KW-0472">Membrane</keyword>
<keyword evidence="4" id="KW-0716">Sensory transduction</keyword>
<keyword evidence="8 10" id="KW-0675">Receptor</keyword>
<keyword evidence="5" id="KW-1133">Transmembrane helix</keyword>
<evidence type="ECO:0000256" key="7">
    <source>
        <dbReference type="ARBA" id="ARBA00023136"/>
    </source>
</evidence>
<dbReference type="GO" id="GO:0005886">
    <property type="term" value="C:plasma membrane"/>
    <property type="evidence" value="ECO:0007669"/>
    <property type="project" value="UniProtKB-SubCell"/>
</dbReference>
<dbReference type="PROSITE" id="PS50262">
    <property type="entry name" value="G_PROTEIN_RECEP_F1_2"/>
    <property type="match status" value="1"/>
</dbReference>
<organism evidence="10 11">
    <name type="scientific">Pelobates cultripes</name>
    <name type="common">Western spadefoot toad</name>
    <dbReference type="NCBI Taxonomy" id="61616"/>
    <lineage>
        <taxon>Eukaryota</taxon>
        <taxon>Metazoa</taxon>
        <taxon>Chordata</taxon>
        <taxon>Craniata</taxon>
        <taxon>Vertebrata</taxon>
        <taxon>Euteleostomi</taxon>
        <taxon>Amphibia</taxon>
        <taxon>Batrachia</taxon>
        <taxon>Anura</taxon>
        <taxon>Pelobatoidea</taxon>
        <taxon>Pelobatidae</taxon>
        <taxon>Pelobates</taxon>
    </lineage>
</organism>
<feature type="non-terminal residue" evidence="10">
    <location>
        <position position="64"/>
    </location>
</feature>
<evidence type="ECO:0000256" key="2">
    <source>
        <dbReference type="ARBA" id="ARBA00022475"/>
    </source>
</evidence>
<keyword evidence="11" id="KW-1185">Reference proteome</keyword>
<dbReference type="InterPro" id="IPR050516">
    <property type="entry name" value="Olfactory_GPCR"/>
</dbReference>
<feature type="domain" description="G-protein coupled receptors family 1 profile" evidence="9">
    <location>
        <begin position="1"/>
        <end position="64"/>
    </location>
</feature>
<keyword evidence="3" id="KW-0812">Transmembrane</keyword>